<sequence>MPKTYKAFVKEYSMGLQVPSTSYLKGVGSLNPLRKKEDVVPIAQLKPLKQKDEISGKLKAKVLDRKISRFKKKFRQNLKDRKP</sequence>
<reference evidence="1" key="1">
    <citation type="submission" date="2015-11" db="EMBL/GenBank/DDBJ databases">
        <title>Genomes of Abundant and Widespread Viruses from the Deep Ocean.</title>
        <authorList>
            <person name="Mizuno C.M."/>
            <person name="Ghai R."/>
            <person name="Saghai A."/>
            <person name="Lopez-Garcia P."/>
            <person name="Rodriguez-Valera F."/>
        </authorList>
    </citation>
    <scope>NUCLEOTIDE SEQUENCE</scope>
</reference>
<name>A0A1B0Z1N8_9DELT</name>
<evidence type="ECO:0000313" key="1">
    <source>
        <dbReference type="EMBL" id="ANO58107.1"/>
    </source>
</evidence>
<dbReference type="AlphaFoldDB" id="A0A1B0Z1N8"/>
<organism evidence="1">
    <name type="scientific">uncultured delta proteobacterium</name>
    <dbReference type="NCBI Taxonomy" id="34034"/>
    <lineage>
        <taxon>Bacteria</taxon>
        <taxon>Deltaproteobacteria</taxon>
        <taxon>environmental samples</taxon>
    </lineage>
</organism>
<protein>
    <recommendedName>
        <fullName evidence="2">Transposase</fullName>
    </recommendedName>
</protein>
<accession>A0A1B0Z1N8</accession>
<dbReference type="EMBL" id="KT997798">
    <property type="protein sequence ID" value="ANO58107.1"/>
    <property type="molecule type" value="Genomic_DNA"/>
</dbReference>
<proteinExistence type="predicted"/>
<evidence type="ECO:0008006" key="2">
    <source>
        <dbReference type="Google" id="ProtNLM"/>
    </source>
</evidence>